<gene>
    <name evidence="12" type="ORF">A3B74_02680</name>
</gene>
<feature type="domain" description="Glutamine amidotransferase type-2" evidence="11">
    <location>
        <begin position="2"/>
        <end position="215"/>
    </location>
</feature>
<dbReference type="EMBL" id="MHKB01000008">
    <property type="protein sequence ID" value="OGY79654.1"/>
    <property type="molecule type" value="Genomic_DNA"/>
</dbReference>
<evidence type="ECO:0000256" key="7">
    <source>
        <dbReference type="ARBA" id="ARBA00048741"/>
    </source>
</evidence>
<dbReference type="InterPro" id="IPR029055">
    <property type="entry name" value="Ntn_hydrolases_N"/>
</dbReference>
<dbReference type="Pfam" id="PF13537">
    <property type="entry name" value="GATase_7"/>
    <property type="match status" value="1"/>
</dbReference>
<comment type="caution">
    <text evidence="12">The sequence shown here is derived from an EMBL/GenBank/DDBJ whole genome shotgun (WGS) entry which is preliminary data.</text>
</comment>
<comment type="similarity">
    <text evidence="2">Belongs to the asparagine synthetase family.</text>
</comment>
<dbReference type="Proteomes" id="UP000177165">
    <property type="component" value="Unassembled WGS sequence"/>
</dbReference>
<keyword evidence="6 8" id="KW-0315">Glutamine amidotransferase</keyword>
<evidence type="ECO:0000256" key="8">
    <source>
        <dbReference type="PIRSR" id="PIRSR001589-1"/>
    </source>
</evidence>
<name>A0A1G2ARW4_9BACT</name>
<dbReference type="SUPFAM" id="SSF56235">
    <property type="entry name" value="N-terminal nucleophile aminohydrolases (Ntn hydrolases)"/>
    <property type="match status" value="1"/>
</dbReference>
<proteinExistence type="inferred from homology"/>
<dbReference type="InterPro" id="IPR006426">
    <property type="entry name" value="Asn_synth_AEB"/>
</dbReference>
<evidence type="ECO:0000259" key="11">
    <source>
        <dbReference type="PROSITE" id="PS51278"/>
    </source>
</evidence>
<dbReference type="NCBIfam" id="TIGR01536">
    <property type="entry name" value="asn_synth_AEB"/>
    <property type="match status" value="1"/>
</dbReference>
<organism evidence="12 13">
    <name type="scientific">Candidatus Kerfeldbacteria bacterium RIFCSPHIGHO2_02_FULL_42_14</name>
    <dbReference type="NCBI Taxonomy" id="1798540"/>
    <lineage>
        <taxon>Bacteria</taxon>
        <taxon>Candidatus Kerfeldiibacteriota</taxon>
    </lineage>
</organism>
<dbReference type="GO" id="GO:0004066">
    <property type="term" value="F:asparagine synthase (glutamine-hydrolyzing) activity"/>
    <property type="evidence" value="ECO:0007669"/>
    <property type="project" value="UniProtKB-EC"/>
</dbReference>
<dbReference type="InterPro" id="IPR051786">
    <property type="entry name" value="ASN_synthetase/amidase"/>
</dbReference>
<evidence type="ECO:0000256" key="9">
    <source>
        <dbReference type="PIRSR" id="PIRSR001589-2"/>
    </source>
</evidence>
<feature type="binding site" evidence="9">
    <location>
        <position position="295"/>
    </location>
    <ligand>
        <name>ATP</name>
        <dbReference type="ChEBI" id="CHEBI:30616"/>
    </ligand>
</feature>
<evidence type="ECO:0000256" key="6">
    <source>
        <dbReference type="ARBA" id="ARBA00022962"/>
    </source>
</evidence>
<evidence type="ECO:0000313" key="12">
    <source>
        <dbReference type="EMBL" id="OGY79654.1"/>
    </source>
</evidence>
<dbReference type="STRING" id="1798540.A3B74_02680"/>
<reference evidence="12 13" key="1">
    <citation type="journal article" date="2016" name="Nat. Commun.">
        <title>Thousands of microbial genomes shed light on interconnected biogeochemical processes in an aquifer system.</title>
        <authorList>
            <person name="Anantharaman K."/>
            <person name="Brown C.T."/>
            <person name="Hug L.A."/>
            <person name="Sharon I."/>
            <person name="Castelle C.J."/>
            <person name="Probst A.J."/>
            <person name="Thomas B.C."/>
            <person name="Singh A."/>
            <person name="Wilkins M.J."/>
            <person name="Karaoz U."/>
            <person name="Brodie E.L."/>
            <person name="Williams K.H."/>
            <person name="Hubbard S.S."/>
            <person name="Banfield J.F."/>
        </authorList>
    </citation>
    <scope>NUCLEOTIDE SEQUENCE [LARGE SCALE GENOMIC DNA]</scope>
</reference>
<dbReference type="Pfam" id="PF00733">
    <property type="entry name" value="Asn_synthase"/>
    <property type="match status" value="1"/>
</dbReference>
<feature type="active site" description="For GATase activity" evidence="8">
    <location>
        <position position="2"/>
    </location>
</feature>
<keyword evidence="8" id="KW-0028">Amino-acid biosynthesis</keyword>
<protein>
    <recommendedName>
        <fullName evidence="3">asparagine synthase (glutamine-hydrolyzing)</fullName>
        <ecNumber evidence="3">6.3.5.4</ecNumber>
    </recommendedName>
</protein>
<dbReference type="SUPFAM" id="SSF52402">
    <property type="entry name" value="Adenine nucleotide alpha hydrolases-like"/>
    <property type="match status" value="1"/>
</dbReference>
<dbReference type="EC" id="6.3.5.4" evidence="3"/>
<dbReference type="PIRSF" id="PIRSF001589">
    <property type="entry name" value="Asn_synthetase_glu-h"/>
    <property type="match status" value="1"/>
</dbReference>
<dbReference type="CDD" id="cd00712">
    <property type="entry name" value="AsnB"/>
    <property type="match status" value="1"/>
</dbReference>
<evidence type="ECO:0000256" key="5">
    <source>
        <dbReference type="ARBA" id="ARBA00022840"/>
    </source>
</evidence>
<keyword evidence="4 9" id="KW-0547">Nucleotide-binding</keyword>
<dbReference type="PANTHER" id="PTHR43284:SF1">
    <property type="entry name" value="ASPARAGINE SYNTHETASE"/>
    <property type="match status" value="1"/>
</dbReference>
<dbReference type="InterPro" id="IPR001962">
    <property type="entry name" value="Asn_synthase"/>
</dbReference>
<comment type="catalytic activity">
    <reaction evidence="7">
        <text>L-aspartate + L-glutamine + ATP + H2O = L-asparagine + L-glutamate + AMP + diphosphate + H(+)</text>
        <dbReference type="Rhea" id="RHEA:12228"/>
        <dbReference type="ChEBI" id="CHEBI:15377"/>
        <dbReference type="ChEBI" id="CHEBI:15378"/>
        <dbReference type="ChEBI" id="CHEBI:29985"/>
        <dbReference type="ChEBI" id="CHEBI:29991"/>
        <dbReference type="ChEBI" id="CHEBI:30616"/>
        <dbReference type="ChEBI" id="CHEBI:33019"/>
        <dbReference type="ChEBI" id="CHEBI:58048"/>
        <dbReference type="ChEBI" id="CHEBI:58359"/>
        <dbReference type="ChEBI" id="CHEBI:456215"/>
        <dbReference type="EC" id="6.3.5.4"/>
    </reaction>
</comment>
<keyword evidence="8" id="KW-0061">Asparagine biosynthesis</keyword>
<comment type="pathway">
    <text evidence="1">Amino-acid biosynthesis; L-asparagine biosynthesis; L-asparagine from L-aspartate (L-Gln route): step 1/1.</text>
</comment>
<evidence type="ECO:0000256" key="4">
    <source>
        <dbReference type="ARBA" id="ARBA00022741"/>
    </source>
</evidence>
<dbReference type="Gene3D" id="3.60.20.10">
    <property type="entry name" value="Glutamine Phosphoribosylpyrophosphate, subunit 1, domain 1"/>
    <property type="match status" value="1"/>
</dbReference>
<feature type="site" description="Important for beta-aspartyl-AMP intermediate formation" evidence="10">
    <location>
        <position position="369"/>
    </location>
</feature>
<dbReference type="AlphaFoldDB" id="A0A1G2ARW4"/>
<evidence type="ECO:0000256" key="2">
    <source>
        <dbReference type="ARBA" id="ARBA00005752"/>
    </source>
</evidence>
<dbReference type="PANTHER" id="PTHR43284">
    <property type="entry name" value="ASPARAGINE SYNTHETASE (GLUTAMINE-HYDROLYZING)"/>
    <property type="match status" value="1"/>
</dbReference>
<evidence type="ECO:0000256" key="10">
    <source>
        <dbReference type="PIRSR" id="PIRSR001589-3"/>
    </source>
</evidence>
<dbReference type="GO" id="GO:0006529">
    <property type="term" value="P:asparagine biosynthetic process"/>
    <property type="evidence" value="ECO:0007669"/>
    <property type="project" value="UniProtKB-KW"/>
</dbReference>
<keyword evidence="5 9" id="KW-0067">ATP-binding</keyword>
<dbReference type="InterPro" id="IPR033738">
    <property type="entry name" value="AsnB_N"/>
</dbReference>
<evidence type="ECO:0000256" key="1">
    <source>
        <dbReference type="ARBA" id="ARBA00005187"/>
    </source>
</evidence>
<evidence type="ECO:0000256" key="3">
    <source>
        <dbReference type="ARBA" id="ARBA00012737"/>
    </source>
</evidence>
<dbReference type="InterPro" id="IPR017932">
    <property type="entry name" value="GATase_2_dom"/>
</dbReference>
<evidence type="ECO:0000313" key="13">
    <source>
        <dbReference type="Proteomes" id="UP000177165"/>
    </source>
</evidence>
<dbReference type="PROSITE" id="PS51278">
    <property type="entry name" value="GATASE_TYPE_2"/>
    <property type="match status" value="1"/>
</dbReference>
<dbReference type="InterPro" id="IPR014729">
    <property type="entry name" value="Rossmann-like_a/b/a_fold"/>
</dbReference>
<dbReference type="Gene3D" id="3.40.50.620">
    <property type="entry name" value="HUPs"/>
    <property type="match status" value="1"/>
</dbReference>
<feature type="binding site" evidence="9">
    <location>
        <position position="102"/>
    </location>
    <ligand>
        <name>L-glutamine</name>
        <dbReference type="ChEBI" id="CHEBI:58359"/>
    </ligand>
</feature>
<dbReference type="GO" id="GO:0005524">
    <property type="term" value="F:ATP binding"/>
    <property type="evidence" value="ECO:0007669"/>
    <property type="project" value="UniProtKB-KW"/>
</dbReference>
<accession>A0A1G2ARW4</accession>
<sequence length="640" mass="73851">MCGIAGYLSKKDIPSEDKDDVLRKMLNKLKHRGPDHLKEFHPSVYVHLGYTRFVINDSQKGNQPFFNEDKKIGCFFNGEIYNYRELKEWLNSRGHKLKSGCDGEVLPHLYEEDGLDFTKKLEGMFAIAIADFRNHKLVLARDRMGEKPLYYSINSRSFLFASSIQPILASNMVSKDLDLQSIAEFFTFRYVPHTNTLIKSIKRLEPASTLILNYETWKISNKVYWKPEMTQPQMISEEKATEELQELLLNSVKLRTETYSNVRIGSSLSGGIDSSAITSLSKSFLKKRSFHSLSVHVKDDPEDLNAIKKVVRKVKTKHHWIDCNTEDIRLLPNIVSLMGDPISAGMIIPSYQCYKEARNKNVRVILTGDGSDELFAGYSGRLIMDGIIKKWDTLDARVRNAYLKEMPSLAEKLKSKLGNPSLSVLERYVAWDDDNCFDLHVREKLLQGTQLAKLDPLIRIRGLEQLTAGVPHENAMLYLELRLRLEGFMLVIQDRTSMACPVECRAPYLDSQIVEFAFKVSPTLKFSRGIEKYILRKAMKETKLLPKEILWRKKHPFSGPISTWMNKLPPNLEFLLTSKVLDKYNFVNSKYVSQIYKAYKISNLDRKTRIKYSDLLFAVLVLTLWLEIFIQNRPVEEFVN</sequence>
<dbReference type="CDD" id="cd01991">
    <property type="entry name" value="Asn_synthase_B_C"/>
    <property type="match status" value="1"/>
</dbReference>